<feature type="domain" description="Heavy metal binding" evidence="4">
    <location>
        <begin position="49"/>
        <end position="74"/>
    </location>
</feature>
<evidence type="ECO:0000259" key="4">
    <source>
        <dbReference type="Pfam" id="PF19335"/>
    </source>
</evidence>
<dbReference type="EMBL" id="JACHYB010000001">
    <property type="protein sequence ID" value="MBB3186078.1"/>
    <property type="molecule type" value="Genomic_DNA"/>
</dbReference>
<dbReference type="FunFam" id="2.40.30.170:FF:000010">
    <property type="entry name" value="Efflux RND transporter periplasmic adaptor subunit"/>
    <property type="match status" value="1"/>
</dbReference>
<dbReference type="GO" id="GO:0022857">
    <property type="term" value="F:transmembrane transporter activity"/>
    <property type="evidence" value="ECO:0007669"/>
    <property type="project" value="InterPro"/>
</dbReference>
<dbReference type="Pfam" id="PF25919">
    <property type="entry name" value="BSH_CusB"/>
    <property type="match status" value="1"/>
</dbReference>
<dbReference type="PANTHER" id="PTHR30097">
    <property type="entry name" value="CATION EFFLUX SYSTEM PROTEIN CUSB"/>
    <property type="match status" value="1"/>
</dbReference>
<dbReference type="InterPro" id="IPR045800">
    <property type="entry name" value="HMBD"/>
</dbReference>
<dbReference type="GO" id="GO:0016020">
    <property type="term" value="C:membrane"/>
    <property type="evidence" value="ECO:0007669"/>
    <property type="project" value="InterPro"/>
</dbReference>
<keyword evidence="9" id="KW-1185">Reference proteome</keyword>
<organism evidence="8 9">
    <name type="scientific">Microbacter margulisiae</name>
    <dbReference type="NCBI Taxonomy" id="1350067"/>
    <lineage>
        <taxon>Bacteria</taxon>
        <taxon>Pseudomonadati</taxon>
        <taxon>Bacteroidota</taxon>
        <taxon>Bacteroidia</taxon>
        <taxon>Bacteroidales</taxon>
        <taxon>Porphyromonadaceae</taxon>
        <taxon>Microbacter</taxon>
    </lineage>
</organism>
<evidence type="ECO:0000313" key="8">
    <source>
        <dbReference type="EMBL" id="MBB3186078.1"/>
    </source>
</evidence>
<dbReference type="Gene3D" id="2.40.30.170">
    <property type="match status" value="1"/>
</dbReference>
<sequence>MKKLLAKSYIRTSLFVIAGIVLGWLLFHHSAPSPVKTEQTQSHPQKTIWTCAMHPQIRMDHPGKCPICGMTLIPLSQVTNVVDSNAVVMTPDAVQLANIQTSVVMRGNAVKELHLYGKIVPDEQLVQTLPAFVSGRIERLNLNFTGESVAKGEPIASIYSPDLVTAQKELLEAAKMQKNYPNLLPAAKEKLKEWKLTDNQIARIESSGQIKNNIEVISPISGVVLDKKVNVGDYVSTGEPLYEIANLSRVWVLFDAYENDLPWLKVGDIISFTTESMPGETFRGRISFIDPVVNPDTRTASVRVEVENPGDNLKPGMFVTGDSRSVLSGNNELIIPQSAVLWTGTRSLVYIKTPDAADPAFVMREITLGPSVNNGYVVLAGLNEGDTIVTNGTFSVDAAAQLAGKPNMMSSDIKSTKKSPGMAAMPGM</sequence>
<dbReference type="Gene3D" id="2.40.420.20">
    <property type="match status" value="1"/>
</dbReference>
<keyword evidence="2" id="KW-0813">Transport</keyword>
<evidence type="ECO:0000256" key="3">
    <source>
        <dbReference type="SAM" id="MobiDB-lite"/>
    </source>
</evidence>
<dbReference type="Gene3D" id="6.10.140.730">
    <property type="match status" value="1"/>
</dbReference>
<dbReference type="GO" id="GO:0060003">
    <property type="term" value="P:copper ion export"/>
    <property type="evidence" value="ECO:0007669"/>
    <property type="project" value="TreeGrafter"/>
</dbReference>
<protein>
    <submittedName>
        <fullName evidence="8">Cu(I)/Ag(I) efflux system membrane fusion protein</fullName>
    </submittedName>
</protein>
<dbReference type="InterPro" id="IPR006143">
    <property type="entry name" value="RND_pump_MFP"/>
</dbReference>
<dbReference type="InterPro" id="IPR051909">
    <property type="entry name" value="MFP_Cation_Efflux"/>
</dbReference>
<dbReference type="NCBIfam" id="TIGR01730">
    <property type="entry name" value="RND_mfp"/>
    <property type="match status" value="1"/>
</dbReference>
<dbReference type="PANTHER" id="PTHR30097:SF4">
    <property type="entry name" value="SLR6042 PROTEIN"/>
    <property type="match status" value="1"/>
</dbReference>
<reference evidence="8 9" key="1">
    <citation type="submission" date="2020-08" db="EMBL/GenBank/DDBJ databases">
        <title>Genomic Encyclopedia of Type Strains, Phase IV (KMG-IV): sequencing the most valuable type-strain genomes for metagenomic binning, comparative biology and taxonomic classification.</title>
        <authorList>
            <person name="Goeker M."/>
        </authorList>
    </citation>
    <scope>NUCLEOTIDE SEQUENCE [LARGE SCALE GENOMIC DNA]</scope>
    <source>
        <strain evidence="8 9">DSM 27471</strain>
    </source>
</reference>
<dbReference type="Pfam" id="PF25954">
    <property type="entry name" value="Beta-barrel_RND_2"/>
    <property type="match status" value="1"/>
</dbReference>
<dbReference type="InterPro" id="IPR058792">
    <property type="entry name" value="Beta-barrel_RND_2"/>
</dbReference>
<evidence type="ECO:0000313" key="9">
    <source>
        <dbReference type="Proteomes" id="UP000544222"/>
    </source>
</evidence>
<dbReference type="Proteomes" id="UP000544222">
    <property type="component" value="Unassembled WGS sequence"/>
</dbReference>
<proteinExistence type="inferred from homology"/>
<comment type="caution">
    <text evidence="8">The sequence shown here is derived from an EMBL/GenBank/DDBJ whole genome shotgun (WGS) entry which is preliminary data.</text>
</comment>
<evidence type="ECO:0000256" key="1">
    <source>
        <dbReference type="ARBA" id="ARBA00009477"/>
    </source>
</evidence>
<feature type="domain" description="CusB-like beta-barrel" evidence="7">
    <location>
        <begin position="249"/>
        <end position="320"/>
    </location>
</feature>
<comment type="similarity">
    <text evidence="1">Belongs to the membrane fusion protein (MFP) (TC 8.A.1) family.</text>
</comment>
<dbReference type="RefSeq" id="WP_183412021.1">
    <property type="nucleotide sequence ID" value="NZ_JACHYB010000001.1"/>
</dbReference>
<name>A0A7W5H028_9PORP</name>
<feature type="domain" description="CusB-like barrel-sandwich hybrid" evidence="6">
    <location>
        <begin position="127"/>
        <end position="245"/>
    </location>
</feature>
<accession>A0A7W5H028</accession>
<gene>
    <name evidence="8" type="ORF">FHX64_000241</name>
</gene>
<evidence type="ECO:0000256" key="2">
    <source>
        <dbReference type="ARBA" id="ARBA00022448"/>
    </source>
</evidence>
<dbReference type="InterPro" id="IPR058790">
    <property type="entry name" value="BSH_CusB"/>
</dbReference>
<dbReference type="Pfam" id="PF25869">
    <property type="entry name" value="3HB_CusB"/>
    <property type="match status" value="1"/>
</dbReference>
<dbReference type="GO" id="GO:0015679">
    <property type="term" value="P:plasma membrane copper ion transport"/>
    <property type="evidence" value="ECO:0007669"/>
    <property type="project" value="TreeGrafter"/>
</dbReference>
<dbReference type="Pfam" id="PF19335">
    <property type="entry name" value="HMBD"/>
    <property type="match status" value="1"/>
</dbReference>
<dbReference type="GO" id="GO:0046914">
    <property type="term" value="F:transition metal ion binding"/>
    <property type="evidence" value="ECO:0007669"/>
    <property type="project" value="TreeGrafter"/>
</dbReference>
<evidence type="ECO:0000259" key="6">
    <source>
        <dbReference type="Pfam" id="PF25919"/>
    </source>
</evidence>
<dbReference type="AlphaFoldDB" id="A0A7W5H028"/>
<feature type="region of interest" description="Disordered" evidence="3">
    <location>
        <begin position="408"/>
        <end position="428"/>
    </location>
</feature>
<dbReference type="InterPro" id="IPR058791">
    <property type="entry name" value="3HB_CusB"/>
</dbReference>
<dbReference type="GO" id="GO:0030288">
    <property type="term" value="C:outer membrane-bounded periplasmic space"/>
    <property type="evidence" value="ECO:0007669"/>
    <property type="project" value="TreeGrafter"/>
</dbReference>
<dbReference type="SUPFAM" id="SSF111369">
    <property type="entry name" value="HlyD-like secretion proteins"/>
    <property type="match status" value="1"/>
</dbReference>
<evidence type="ECO:0000259" key="7">
    <source>
        <dbReference type="Pfam" id="PF25954"/>
    </source>
</evidence>
<feature type="domain" description="CusB-like three alpha-helical bundle" evidence="5">
    <location>
        <begin position="162"/>
        <end position="211"/>
    </location>
</feature>
<evidence type="ECO:0000259" key="5">
    <source>
        <dbReference type="Pfam" id="PF25869"/>
    </source>
</evidence>